<dbReference type="GO" id="GO:0042790">
    <property type="term" value="P:nucleolar large rRNA transcription by RNA polymerase I"/>
    <property type="evidence" value="ECO:0007669"/>
    <property type="project" value="TreeGrafter"/>
</dbReference>
<evidence type="ECO:0000256" key="6">
    <source>
        <dbReference type="ARBA" id="ARBA00023015"/>
    </source>
</evidence>
<dbReference type="Pfam" id="PF20644">
    <property type="entry name" value="Rrn7_cyclin_N"/>
    <property type="match status" value="1"/>
</dbReference>
<feature type="compositionally biased region" description="Basic and acidic residues" evidence="10">
    <location>
        <begin position="795"/>
        <end position="814"/>
    </location>
</feature>
<feature type="region of interest" description="Disordered" evidence="10">
    <location>
        <begin position="952"/>
        <end position="1057"/>
    </location>
</feature>
<keyword evidence="9" id="KW-0539">Nucleus</keyword>
<evidence type="ECO:0000256" key="3">
    <source>
        <dbReference type="ARBA" id="ARBA00022723"/>
    </source>
</evidence>
<comment type="subcellular location">
    <subcellularLocation>
        <location evidence="1">Nucleus</location>
        <location evidence="1">Nucleolus</location>
    </subcellularLocation>
</comment>
<feature type="compositionally biased region" description="Pro residues" evidence="10">
    <location>
        <begin position="526"/>
        <end position="540"/>
    </location>
</feature>
<feature type="compositionally biased region" description="Polar residues" evidence="10">
    <location>
        <begin position="1038"/>
        <end position="1057"/>
    </location>
</feature>
<protein>
    <recommendedName>
        <fullName evidence="11">Rrn7/TAF1B N-terminal cyclin domain-containing protein</fullName>
    </recommendedName>
</protein>
<keyword evidence="13" id="KW-1185">Reference proteome</keyword>
<evidence type="ECO:0000256" key="1">
    <source>
        <dbReference type="ARBA" id="ARBA00004604"/>
    </source>
</evidence>
<dbReference type="PANTHER" id="PTHR31576">
    <property type="entry name" value="TATA BOX-BINDING PROTEIN-ASSOCIATED FACTOR RNA POLYMERASE I SUBUNIT B"/>
    <property type="match status" value="1"/>
</dbReference>
<feature type="region of interest" description="Disordered" evidence="10">
    <location>
        <begin position="695"/>
        <end position="906"/>
    </location>
</feature>
<dbReference type="InterPro" id="IPR033599">
    <property type="entry name" value="TAF1B/Rrn7"/>
</dbReference>
<feature type="region of interest" description="Disordered" evidence="10">
    <location>
        <begin position="510"/>
        <end position="542"/>
    </location>
</feature>
<feature type="compositionally biased region" description="Polar residues" evidence="10">
    <location>
        <begin position="836"/>
        <end position="846"/>
    </location>
</feature>
<feature type="compositionally biased region" description="Low complexity" evidence="10">
    <location>
        <begin position="386"/>
        <end position="409"/>
    </location>
</feature>
<feature type="compositionally biased region" description="Polar residues" evidence="10">
    <location>
        <begin position="514"/>
        <end position="523"/>
    </location>
</feature>
<feature type="region of interest" description="Disordered" evidence="10">
    <location>
        <begin position="1"/>
        <end position="22"/>
    </location>
</feature>
<dbReference type="GO" id="GO:0008270">
    <property type="term" value="F:zinc ion binding"/>
    <property type="evidence" value="ECO:0007669"/>
    <property type="project" value="UniProtKB-KW"/>
</dbReference>
<keyword evidence="3" id="KW-0479">Metal-binding</keyword>
<keyword evidence="8" id="KW-0804">Transcription</keyword>
<keyword evidence="4" id="KW-0863">Zinc-finger</keyword>
<evidence type="ECO:0000313" key="13">
    <source>
        <dbReference type="Proteomes" id="UP000284706"/>
    </source>
</evidence>
<dbReference type="CDD" id="cd22249">
    <property type="entry name" value="UDM1_RNF168_RNF169-like"/>
    <property type="match status" value="1"/>
</dbReference>
<feature type="compositionally biased region" description="Basic residues" evidence="10">
    <location>
        <begin position="1"/>
        <end position="11"/>
    </location>
</feature>
<dbReference type="Proteomes" id="UP000284706">
    <property type="component" value="Unassembled WGS sequence"/>
</dbReference>
<feature type="compositionally biased region" description="Low complexity" evidence="10">
    <location>
        <begin position="640"/>
        <end position="651"/>
    </location>
</feature>
<feature type="compositionally biased region" description="Basic and acidic residues" evidence="10">
    <location>
        <begin position="258"/>
        <end position="274"/>
    </location>
</feature>
<evidence type="ECO:0000256" key="7">
    <source>
        <dbReference type="ARBA" id="ARBA00023125"/>
    </source>
</evidence>
<evidence type="ECO:0000313" key="12">
    <source>
        <dbReference type="EMBL" id="PPR07036.1"/>
    </source>
</evidence>
<keyword evidence="5" id="KW-0862">Zinc</keyword>
<keyword evidence="7" id="KW-0238">DNA-binding</keyword>
<comment type="caution">
    <text evidence="12">The sequence shown here is derived from an EMBL/GenBank/DDBJ whole genome shotgun (WGS) entry which is preliminary data.</text>
</comment>
<dbReference type="PANTHER" id="PTHR31576:SF2">
    <property type="entry name" value="TATA BOX-BINDING PROTEIN-ASSOCIATED FACTOR RNA POLYMERASE I SUBUNIT B"/>
    <property type="match status" value="1"/>
</dbReference>
<reference evidence="12 13" key="1">
    <citation type="journal article" date="2018" name="Evol. Lett.">
        <title>Horizontal gene cluster transfer increased hallucinogenic mushroom diversity.</title>
        <authorList>
            <person name="Reynolds H.T."/>
            <person name="Vijayakumar V."/>
            <person name="Gluck-Thaler E."/>
            <person name="Korotkin H.B."/>
            <person name="Matheny P.B."/>
            <person name="Slot J.C."/>
        </authorList>
    </citation>
    <scope>NUCLEOTIDE SEQUENCE [LARGE SCALE GENOMIC DNA]</scope>
    <source>
        <strain evidence="12 13">SRW20</strain>
    </source>
</reference>
<feature type="compositionally biased region" description="Low complexity" evidence="10">
    <location>
        <begin position="961"/>
        <end position="996"/>
    </location>
</feature>
<feature type="compositionally biased region" description="Pro residues" evidence="10">
    <location>
        <begin position="606"/>
        <end position="615"/>
    </location>
</feature>
<feature type="compositionally biased region" description="Low complexity" evidence="10">
    <location>
        <begin position="847"/>
        <end position="863"/>
    </location>
</feature>
<evidence type="ECO:0000256" key="5">
    <source>
        <dbReference type="ARBA" id="ARBA00022833"/>
    </source>
</evidence>
<dbReference type="OrthoDB" id="3268641at2759"/>
<name>A0A409YVJ0_9AGAR</name>
<feature type="region of interest" description="Disordered" evidence="10">
    <location>
        <begin position="600"/>
        <end position="670"/>
    </location>
</feature>
<dbReference type="GO" id="GO:0070860">
    <property type="term" value="C:RNA polymerase I core factor complex"/>
    <property type="evidence" value="ECO:0007669"/>
    <property type="project" value="InterPro"/>
</dbReference>
<feature type="compositionally biased region" description="Acidic residues" evidence="10">
    <location>
        <begin position="115"/>
        <end position="140"/>
    </location>
</feature>
<feature type="compositionally biased region" description="Basic and acidic residues" evidence="10">
    <location>
        <begin position="699"/>
        <end position="754"/>
    </location>
</feature>
<evidence type="ECO:0000256" key="2">
    <source>
        <dbReference type="ARBA" id="ARBA00006899"/>
    </source>
</evidence>
<dbReference type="InterPro" id="IPR048540">
    <property type="entry name" value="Rrn7_cyclin_N"/>
</dbReference>
<evidence type="ECO:0000256" key="10">
    <source>
        <dbReference type="SAM" id="MobiDB-lite"/>
    </source>
</evidence>
<sequence>MKKRSLKSGKKAKGETSNADPKLYHGARGRYHYFQCLQLILRKQIAALTALWDLPPEFAVICRDVWALNLSLLPDPPPAEPYHHAQENRVADPTAAKDGQDAADSPKAKQASDGDGGEDEAEDDEEKDDEKLEDEEDSELEALMRENSEISSSSDDEGGDVPHAGPSMRYRKDKGRLAYESPMSTIAVLVVACWTMRIPVLYSDFTRIIESYELPYLEAVMSLPQDMAQHLTKHNVQALSPPAAAGDAAVSDYFGGNGERDRGPREEEQEDRVRLGGKLDDSEGLLAGEEYKIWSARDVDGALPEELERVVNRAAAVAGVRVEYMVGVVETFERRLVKERPEKAEKKMRRFASVFLRRKDKDKDRPKAKHSPPPSDTDPSDPPSTPQLSILSAPASSASSSSHSASLPPIDEHKGSWRRWVGPKRTPASKADWPPEEEEVSLFLEIHLQNSLVPQLPVAPFVQHNLGPFFPRSSNRPHLLPPSHDIRVTMFRKNLLTRLKRGDLSPSELASIRPLSSKQTPSLVSAPPPSFPDSAFPPPTTKVLPASPGVRRWISRPCFEDRYEILLPVNGHVQPFAVSSATAVAALEYSEHLDVMADPDFDLFSPSPPAEPTPPATHSHAPTLEVQPPTASLPKRNSYTSTPSPLRNSNSPPTPSPPAPEKSALKSAVKRIVRFAEDDSDGDDGLPLHIVRMKKKREQKANFLKEERLRRAKEEEQLRRQREQEARQREQEALELERKRQEKEKERREKEKALYAETIAATRLRRETARTGGIVSSNTSSSLLLPSSSSSTSLKDAERNRSTTDSRRFSRIPHDAPPSISIPRREHSDPAMYPSLPSSYNHQQYLSDSSPGSSRPPSIGYSPVSLNSPVPGPHSRPPSTYSHQTSSSEDVRFQGGSKRNSAAAVAANARGAPMIVSYPTWSGSNPNISYIPPIPPLPDYIHDMPLLPPTAPFMKSPYKARSSSSSRNESPARGSTSSGSRRGSFNSSSERVNQVSPSPPNPNPRRQSSASVAVRPTHHRQNSGDSRHTSKTHHSSTPQRPTPVTSRSQPTLSRGRSLQPQYLQAPGTWMGPLPPQSPPAGPMPMFVPVPVPVPYSHMAMSSSSGNLQQLQAVPVMPMAMGYPMGNFGVGLGSIDGDSRKAGSATVGSVRSKRQTVIS</sequence>
<evidence type="ECO:0000259" key="11">
    <source>
        <dbReference type="Pfam" id="PF20644"/>
    </source>
</evidence>
<dbReference type="GO" id="GO:0001164">
    <property type="term" value="F:RNA polymerase I core promoter sequence-specific DNA binding"/>
    <property type="evidence" value="ECO:0007669"/>
    <property type="project" value="InterPro"/>
</dbReference>
<evidence type="ECO:0000256" key="4">
    <source>
        <dbReference type="ARBA" id="ARBA00022771"/>
    </source>
</evidence>
<feature type="compositionally biased region" description="Basic and acidic residues" evidence="10">
    <location>
        <begin position="81"/>
        <end position="90"/>
    </location>
</feature>
<feature type="region of interest" description="Disordered" evidence="10">
    <location>
        <begin position="79"/>
        <end position="169"/>
    </location>
</feature>
<gene>
    <name evidence="12" type="ORF">CVT26_005237</name>
</gene>
<dbReference type="InParanoid" id="A0A409YVJ0"/>
<proteinExistence type="inferred from homology"/>
<organism evidence="12 13">
    <name type="scientific">Gymnopilus dilepis</name>
    <dbReference type="NCBI Taxonomy" id="231916"/>
    <lineage>
        <taxon>Eukaryota</taxon>
        <taxon>Fungi</taxon>
        <taxon>Dikarya</taxon>
        <taxon>Basidiomycota</taxon>
        <taxon>Agaricomycotina</taxon>
        <taxon>Agaricomycetes</taxon>
        <taxon>Agaricomycetidae</taxon>
        <taxon>Agaricales</taxon>
        <taxon>Agaricineae</taxon>
        <taxon>Hymenogastraceae</taxon>
        <taxon>Gymnopilus</taxon>
    </lineage>
</organism>
<feature type="region of interest" description="Disordered" evidence="10">
    <location>
        <begin position="250"/>
        <end position="274"/>
    </location>
</feature>
<keyword evidence="6" id="KW-0805">Transcription regulation</keyword>
<evidence type="ECO:0000256" key="9">
    <source>
        <dbReference type="ARBA" id="ARBA00023242"/>
    </source>
</evidence>
<feature type="compositionally biased region" description="Low complexity" evidence="10">
    <location>
        <begin position="896"/>
        <end position="906"/>
    </location>
</feature>
<feature type="compositionally biased region" description="Pro residues" evidence="10">
    <location>
        <begin position="371"/>
        <end position="385"/>
    </location>
</feature>
<feature type="region of interest" description="Disordered" evidence="10">
    <location>
        <begin position="349"/>
        <end position="435"/>
    </location>
</feature>
<dbReference type="AlphaFoldDB" id="A0A409YVJ0"/>
<accession>A0A409YVJ0</accession>
<evidence type="ECO:0000256" key="8">
    <source>
        <dbReference type="ARBA" id="ARBA00023163"/>
    </source>
</evidence>
<dbReference type="EMBL" id="NHYE01000195">
    <property type="protein sequence ID" value="PPR07036.1"/>
    <property type="molecule type" value="Genomic_DNA"/>
</dbReference>
<feature type="compositionally biased region" description="Basic and acidic residues" evidence="10">
    <location>
        <begin position="98"/>
        <end position="112"/>
    </location>
</feature>
<feature type="domain" description="Rrn7/TAF1B N-terminal cyclin" evidence="11">
    <location>
        <begin position="37"/>
        <end position="225"/>
    </location>
</feature>
<feature type="compositionally biased region" description="Polar residues" evidence="10">
    <location>
        <begin position="877"/>
        <end position="888"/>
    </location>
</feature>
<comment type="similarity">
    <text evidence="2">Belongs to the RRN7/TAF1B family.</text>
</comment>
<dbReference type="STRING" id="231916.A0A409YVJ0"/>
<feature type="compositionally biased region" description="Low complexity" evidence="10">
    <location>
        <begin position="776"/>
        <end position="794"/>
    </location>
</feature>
<feature type="region of interest" description="Disordered" evidence="10">
    <location>
        <begin position="1138"/>
        <end position="1158"/>
    </location>
</feature>